<dbReference type="RefSeq" id="WP_183410759.1">
    <property type="nucleotide sequence ID" value="NZ_JACHWY010000002.1"/>
</dbReference>
<dbReference type="InterPro" id="IPR009998">
    <property type="entry name" value="YfaZ"/>
</dbReference>
<name>A0A7W4W6L5_9GAMM</name>
<reference evidence="2 3" key="1">
    <citation type="submission" date="2020-08" db="EMBL/GenBank/DDBJ databases">
        <title>Genomic Encyclopedia of Type Strains, Phase III (KMG-III): the genomes of soil and plant-associated and newly described type strains.</title>
        <authorList>
            <person name="Whitman W."/>
        </authorList>
    </citation>
    <scope>NUCLEOTIDE SEQUENCE [LARGE SCALE GENOMIC DNA]</scope>
    <source>
        <strain evidence="2 3">CECT 8654</strain>
    </source>
</reference>
<dbReference type="AlphaFoldDB" id="A0A7W4W6L5"/>
<dbReference type="EMBL" id="JACHWY010000002">
    <property type="protein sequence ID" value="MBB3048013.1"/>
    <property type="molecule type" value="Genomic_DNA"/>
</dbReference>
<accession>A0A7W4W6L5</accession>
<evidence type="ECO:0000313" key="3">
    <source>
        <dbReference type="Proteomes" id="UP000537130"/>
    </source>
</evidence>
<feature type="chain" id="PRO_5031423431" description="YfaZ" evidence="1">
    <location>
        <begin position="22"/>
        <end position="181"/>
    </location>
</feature>
<protein>
    <recommendedName>
        <fullName evidence="4">YfaZ</fullName>
    </recommendedName>
</protein>
<evidence type="ECO:0008006" key="4">
    <source>
        <dbReference type="Google" id="ProtNLM"/>
    </source>
</evidence>
<proteinExistence type="predicted"/>
<evidence type="ECO:0000313" key="2">
    <source>
        <dbReference type="EMBL" id="MBB3048013.1"/>
    </source>
</evidence>
<feature type="signal peptide" evidence="1">
    <location>
        <begin position="1"/>
        <end position="21"/>
    </location>
</feature>
<comment type="caution">
    <text evidence="2">The sequence shown here is derived from an EMBL/GenBank/DDBJ whole genome shotgun (WGS) entry which is preliminary data.</text>
</comment>
<keyword evidence="1" id="KW-0732">Signal</keyword>
<dbReference type="Pfam" id="PF07437">
    <property type="entry name" value="YfaZ"/>
    <property type="match status" value="1"/>
</dbReference>
<evidence type="ECO:0000256" key="1">
    <source>
        <dbReference type="SAM" id="SignalP"/>
    </source>
</evidence>
<organism evidence="2 3">
    <name type="scientific">Litorivivens lipolytica</name>
    <dbReference type="NCBI Taxonomy" id="1524264"/>
    <lineage>
        <taxon>Bacteria</taxon>
        <taxon>Pseudomonadati</taxon>
        <taxon>Pseudomonadota</taxon>
        <taxon>Gammaproteobacteria</taxon>
        <taxon>Litorivivens</taxon>
    </lineage>
</organism>
<sequence>MKKALFLLAATATLTAPAALANDVSFRFSDDVAGLSFNANSPDGKASVEIGANHNEDDDVEIYNAGFYANGKRGRLQGRVGVKGFYADLDGVEGPGLAFGIDLKVPTSDVFSLVASYFYGPSSTSFDDMDGYRDWKIGAQLMLFENSALEFGLSDIEVQIEDVRGDYDFQDGAYVELKLLF</sequence>
<keyword evidence="3" id="KW-1185">Reference proteome</keyword>
<gene>
    <name evidence="2" type="ORF">FHR99_002279</name>
</gene>
<dbReference type="Proteomes" id="UP000537130">
    <property type="component" value="Unassembled WGS sequence"/>
</dbReference>